<accession>A0A0J7L0Z8</accession>
<dbReference type="STRING" id="67767.A0A0J7L0Z8"/>
<proteinExistence type="predicted"/>
<dbReference type="Proteomes" id="UP000036403">
    <property type="component" value="Unassembled WGS sequence"/>
</dbReference>
<evidence type="ECO:0000313" key="2">
    <source>
        <dbReference type="Proteomes" id="UP000036403"/>
    </source>
</evidence>
<reference evidence="1 2" key="1">
    <citation type="submission" date="2015-04" db="EMBL/GenBank/DDBJ databases">
        <title>Lasius niger genome sequencing.</title>
        <authorList>
            <person name="Konorov E.A."/>
            <person name="Nikitin M.A."/>
            <person name="Kirill M.V."/>
            <person name="Chang P."/>
        </authorList>
    </citation>
    <scope>NUCLEOTIDE SEQUENCE [LARGE SCALE GENOMIC DNA]</scope>
    <source>
        <tissue evidence="1">Whole</tissue>
    </source>
</reference>
<comment type="caution">
    <text evidence="1">The sequence shown here is derived from an EMBL/GenBank/DDBJ whole genome shotgun (WGS) entry which is preliminary data.</text>
</comment>
<dbReference type="AlphaFoldDB" id="A0A0J7L0Z8"/>
<name>A0A0J7L0Z8_LASNI</name>
<dbReference type="OrthoDB" id="10029800at2759"/>
<evidence type="ECO:0000313" key="1">
    <source>
        <dbReference type="EMBL" id="KMQ96467.1"/>
    </source>
</evidence>
<keyword evidence="2" id="KW-1185">Reference proteome</keyword>
<gene>
    <name evidence="1" type="ORF">RF55_3243</name>
</gene>
<protein>
    <submittedName>
        <fullName evidence="1">Protein lozenge-like protein</fullName>
    </submittedName>
</protein>
<sequence>MDLSIHGAVLSGSSSQQQRILFPFTGRCVFVSRRIIVASSDDGTGTVANRNYITVNSPNTETRKVMLLVIYEVLSSENQQDTYTPNCVSMYSGHGTSPTTSLPLVPTRPSDPDIFASGGTGNAGSPGYHYSSWTPGPATPVPVASHNYNPNYQGYYNNPSQNYITGPAPMVLYPQLYSTVNQNQIHLHLHGDLSDEQVTIAGGNLTISSIREIGVLGEESEQRNDVWRPY</sequence>
<dbReference type="EMBL" id="LBMM01001349">
    <property type="protein sequence ID" value="KMQ96467.1"/>
    <property type="molecule type" value="Genomic_DNA"/>
</dbReference>
<organism evidence="1 2">
    <name type="scientific">Lasius niger</name>
    <name type="common">Black garden ant</name>
    <dbReference type="NCBI Taxonomy" id="67767"/>
    <lineage>
        <taxon>Eukaryota</taxon>
        <taxon>Metazoa</taxon>
        <taxon>Ecdysozoa</taxon>
        <taxon>Arthropoda</taxon>
        <taxon>Hexapoda</taxon>
        <taxon>Insecta</taxon>
        <taxon>Pterygota</taxon>
        <taxon>Neoptera</taxon>
        <taxon>Endopterygota</taxon>
        <taxon>Hymenoptera</taxon>
        <taxon>Apocrita</taxon>
        <taxon>Aculeata</taxon>
        <taxon>Formicoidea</taxon>
        <taxon>Formicidae</taxon>
        <taxon>Formicinae</taxon>
        <taxon>Lasius</taxon>
        <taxon>Lasius</taxon>
    </lineage>
</organism>
<dbReference type="PaxDb" id="67767-A0A0J7L0Z8"/>